<dbReference type="InterPro" id="IPR009012">
    <property type="entry name" value="GrpE_head"/>
</dbReference>
<dbReference type="Pfam" id="PF01025">
    <property type="entry name" value="GrpE"/>
    <property type="match status" value="1"/>
</dbReference>
<organism evidence="2 3">
    <name type="scientific">Saltatorellus ferox</name>
    <dbReference type="NCBI Taxonomy" id="2528018"/>
    <lineage>
        <taxon>Bacteria</taxon>
        <taxon>Pseudomonadati</taxon>
        <taxon>Planctomycetota</taxon>
        <taxon>Planctomycetia</taxon>
        <taxon>Planctomycetia incertae sedis</taxon>
        <taxon>Saltatorellus</taxon>
    </lineage>
</organism>
<dbReference type="InterPro" id="IPR000740">
    <property type="entry name" value="GrpE"/>
</dbReference>
<dbReference type="GO" id="GO:0006457">
    <property type="term" value="P:protein folding"/>
    <property type="evidence" value="ECO:0007669"/>
    <property type="project" value="InterPro"/>
</dbReference>
<dbReference type="GO" id="GO:0042803">
    <property type="term" value="F:protein homodimerization activity"/>
    <property type="evidence" value="ECO:0007669"/>
    <property type="project" value="InterPro"/>
</dbReference>
<proteinExistence type="predicted"/>
<accession>A0A518ETC7</accession>
<sequence>MTSDPSLRGIGRAISQLHLKVSRIADRLEEGDGGGDFEGGHGGGPAEAVEGWLGLIDAVDAALTRRGRLGAVRRRFWQRSDRGGSGSAAEDEVWRGLQMAAADAHDRVGRMGIEVVPETGTFDPRWHRAIETAAAPDPSLKGTIAKTHQRGWVRRATTAGGAPVVLRTALVTVYQG</sequence>
<evidence type="ECO:0000313" key="2">
    <source>
        <dbReference type="EMBL" id="QDV07344.1"/>
    </source>
</evidence>
<evidence type="ECO:0000256" key="1">
    <source>
        <dbReference type="ARBA" id="ARBA00023186"/>
    </source>
</evidence>
<dbReference type="EMBL" id="CP036434">
    <property type="protein sequence ID" value="QDV07344.1"/>
    <property type="molecule type" value="Genomic_DNA"/>
</dbReference>
<dbReference type="GO" id="GO:0051087">
    <property type="term" value="F:protein-folding chaperone binding"/>
    <property type="evidence" value="ECO:0007669"/>
    <property type="project" value="InterPro"/>
</dbReference>
<dbReference type="GO" id="GO:0000774">
    <property type="term" value="F:adenyl-nucleotide exchange factor activity"/>
    <property type="evidence" value="ECO:0007669"/>
    <property type="project" value="InterPro"/>
</dbReference>
<dbReference type="AlphaFoldDB" id="A0A518ETC7"/>
<reference evidence="2 3" key="1">
    <citation type="submission" date="2019-02" db="EMBL/GenBank/DDBJ databases">
        <title>Deep-cultivation of Planctomycetes and their phenomic and genomic characterization uncovers novel biology.</title>
        <authorList>
            <person name="Wiegand S."/>
            <person name="Jogler M."/>
            <person name="Boedeker C."/>
            <person name="Pinto D."/>
            <person name="Vollmers J."/>
            <person name="Rivas-Marin E."/>
            <person name="Kohn T."/>
            <person name="Peeters S.H."/>
            <person name="Heuer A."/>
            <person name="Rast P."/>
            <person name="Oberbeckmann S."/>
            <person name="Bunk B."/>
            <person name="Jeske O."/>
            <person name="Meyerdierks A."/>
            <person name="Storesund J.E."/>
            <person name="Kallscheuer N."/>
            <person name="Luecker S."/>
            <person name="Lage O.M."/>
            <person name="Pohl T."/>
            <person name="Merkel B.J."/>
            <person name="Hornburger P."/>
            <person name="Mueller R.-W."/>
            <person name="Bruemmer F."/>
            <person name="Labrenz M."/>
            <person name="Spormann A.M."/>
            <person name="Op den Camp H."/>
            <person name="Overmann J."/>
            <person name="Amann R."/>
            <person name="Jetten M.S.M."/>
            <person name="Mascher T."/>
            <person name="Medema M.H."/>
            <person name="Devos D.P."/>
            <person name="Kaster A.-K."/>
            <person name="Ovreas L."/>
            <person name="Rohde M."/>
            <person name="Galperin M.Y."/>
            <person name="Jogler C."/>
        </authorList>
    </citation>
    <scope>NUCLEOTIDE SEQUENCE [LARGE SCALE GENOMIC DNA]</scope>
    <source>
        <strain evidence="2 3">Poly30</strain>
    </source>
</reference>
<keyword evidence="1" id="KW-0143">Chaperone</keyword>
<name>A0A518ETC7_9BACT</name>
<dbReference type="OrthoDB" id="9789811at2"/>
<dbReference type="Proteomes" id="UP000320390">
    <property type="component" value="Chromosome"/>
</dbReference>
<gene>
    <name evidence="2" type="primary">grpE</name>
    <name evidence="2" type="ORF">Poly30_28680</name>
</gene>
<protein>
    <submittedName>
        <fullName evidence="2">Protein GrpE</fullName>
    </submittedName>
</protein>
<evidence type="ECO:0000313" key="3">
    <source>
        <dbReference type="Proteomes" id="UP000320390"/>
    </source>
</evidence>
<dbReference type="Gene3D" id="2.30.22.10">
    <property type="entry name" value="Head domain of nucleotide exchange factor GrpE"/>
    <property type="match status" value="1"/>
</dbReference>
<dbReference type="RefSeq" id="WP_145198293.1">
    <property type="nucleotide sequence ID" value="NZ_CP036434.1"/>
</dbReference>
<keyword evidence="3" id="KW-1185">Reference proteome</keyword>